<feature type="region of interest" description="Disordered" evidence="10">
    <location>
        <begin position="568"/>
        <end position="672"/>
    </location>
</feature>
<comment type="subcellular location">
    <subcellularLocation>
        <location evidence="1 9">Nucleus</location>
    </subcellularLocation>
</comment>
<dbReference type="OrthoDB" id="2281547at2759"/>
<feature type="compositionally biased region" description="Polar residues" evidence="10">
    <location>
        <begin position="925"/>
        <end position="938"/>
    </location>
</feature>
<feature type="compositionally biased region" description="Low complexity" evidence="10">
    <location>
        <begin position="865"/>
        <end position="878"/>
    </location>
</feature>
<dbReference type="AlphaFoldDB" id="A0A7M7L349"/>
<feature type="compositionally biased region" description="Polar residues" evidence="10">
    <location>
        <begin position="539"/>
        <end position="549"/>
    </location>
</feature>
<feature type="compositionally biased region" description="Gly residues" evidence="10">
    <location>
        <begin position="733"/>
        <end position="747"/>
    </location>
</feature>
<comment type="similarity">
    <text evidence="2 9">Belongs to the Mediator complex subunit 1 family.</text>
</comment>
<dbReference type="KEGG" id="vde:111255451"/>
<dbReference type="PANTHER" id="PTHR12881:SF10">
    <property type="entry name" value="MEDIATOR OF RNA POLYMERASE II TRANSCRIPTION SUBUNIT 1"/>
    <property type="match status" value="1"/>
</dbReference>
<dbReference type="EnsemblMetazoa" id="XM_022817422">
    <property type="protein sequence ID" value="XP_022673157"/>
    <property type="gene ID" value="LOC111255451"/>
</dbReference>
<feature type="region of interest" description="Disordered" evidence="10">
    <location>
        <begin position="698"/>
        <end position="1086"/>
    </location>
</feature>
<evidence type="ECO:0000256" key="1">
    <source>
        <dbReference type="ARBA" id="ARBA00004123"/>
    </source>
</evidence>
<evidence type="ECO:0000256" key="7">
    <source>
        <dbReference type="ARBA" id="ARBA00023242"/>
    </source>
</evidence>
<feature type="compositionally biased region" description="Low complexity" evidence="10">
    <location>
        <begin position="640"/>
        <end position="664"/>
    </location>
</feature>
<feature type="compositionally biased region" description="Polar residues" evidence="10">
    <location>
        <begin position="629"/>
        <end position="639"/>
    </location>
</feature>
<reference evidence="12" key="1">
    <citation type="submission" date="2021-01" db="UniProtKB">
        <authorList>
            <consortium name="EnsemblMetazoa"/>
        </authorList>
    </citation>
    <scope>IDENTIFICATION</scope>
</reference>
<feature type="compositionally biased region" description="Low complexity" evidence="10">
    <location>
        <begin position="960"/>
        <end position="969"/>
    </location>
</feature>
<feature type="compositionally biased region" description="Polar residues" evidence="10">
    <location>
        <begin position="1140"/>
        <end position="1150"/>
    </location>
</feature>
<dbReference type="InterPro" id="IPR019680">
    <property type="entry name" value="Mediator_Med1"/>
</dbReference>
<feature type="compositionally biased region" description="Polar residues" evidence="10">
    <location>
        <begin position="887"/>
        <end position="902"/>
    </location>
</feature>
<keyword evidence="7 9" id="KW-0539">Nucleus</keyword>
<dbReference type="GO" id="GO:0045944">
    <property type="term" value="P:positive regulation of transcription by RNA polymerase II"/>
    <property type="evidence" value="ECO:0007669"/>
    <property type="project" value="UniProtKB-ARBA"/>
</dbReference>
<sequence>MMVPGANAASIMDRLRVKQYRPWNDISRLLRQLAGEKHLFVDTEERSQLQRCLDLLQKSIKINSAQGMIERLDTITRQLGLKLTKDQKRSAERKPVELFEVFISSDMFYVEVVVESNGHVCDVKVAHHGDPVSCPELCQVLQENDFVTFTAHLEGLIAIYQLNCEKSRKQKAYVALQALESDLSRVAELQSFLNDPRQLVCKSPVGILQLRRGGFPMQLTFFVSPYDLIDSIKSAPGSGTLIPFTVENVLNRKLGQSVSISIENSGQHKLQTGSLITNTDGKMPNFGPLTQLNSVSLPACFTMKLAAPMPLDSECIKKIQKVTGIEIPNSQVVNSLIELITKRKQVAYFVKLPDQDHTYHMNGGQRKGAMISSIPFTHPTHVPPVLEFLRQQSLFNSLISSCVRDQPTAAPQSHVFEVRASSLTSLCVSFEHPLDNESLVTLEISLVDILGLKCKAYFCSQLSELNQFLNEDAAAKVLQQSFSIPVLMRSILKKAKGGSSKPLEELQSKTISTPSFLSGAPSSDVKRDHFDGENVPSFGDNNGPGSMQQDLFDLENISNLQGGLTLNMLADDGPAPLSAGRQNPYQQPSGGAANGSGGPGSQLQRKRPREDGDFLDNRPLGFPLGATGGPTTKGQLESINNNSGDNQQQSGGQQPQQAQPLQSSTTKSVGDQLGTQIKRQRTDGPMEDSGIAMLATGGLNNARDSKNLRAGGDSGESPPAKTPIPSNTTSSGATGGNAGSSNPGGGNISSSAGSTGGSSSTFHGIGASSASGSQQQQFVSRKDKSSSSSSSGTSSKSDDKRNSSSSSSSSRDKEKRKDKDKSYSKDGSSKSSSSKSSSKDKDHKTSSKSSSSKDKDKEKDKEKSSSSGGSSSRGSSSSGLSTAGEKVTQSGLSMAKFSSSSDVGGGSTASPSKYGASSSSSSSSEGQQFTVKSSSSAQGIKLTINKARTSESGGGGGSSRLGSSSSSSSGAGGGSAGSTGGGSGGSNSGGCTSGSGSSSGSSSSGSSSSKASFSASSSSSSSSSKHNRDSPKPRSLSSSPSHKTKVSPSWKASPKHSCSSGSSGGGSGGSSSGMIMPPPADVLGNSSVDLVEQRLRALHGDDSPSLTVSVGASVGVGVAGAGSLFDSRNPTGGPMGPPSAANSSLNSISRPTPILTEDELMDEASCGVRNHV</sequence>
<dbReference type="GO" id="GO:0003712">
    <property type="term" value="F:transcription coregulator activity"/>
    <property type="evidence" value="ECO:0007669"/>
    <property type="project" value="InterPro"/>
</dbReference>
<evidence type="ECO:0000256" key="5">
    <source>
        <dbReference type="ARBA" id="ARBA00023159"/>
    </source>
</evidence>
<dbReference type="GO" id="GO:0016592">
    <property type="term" value="C:mediator complex"/>
    <property type="evidence" value="ECO:0007669"/>
    <property type="project" value="InterPro"/>
</dbReference>
<evidence type="ECO:0000313" key="13">
    <source>
        <dbReference type="Proteomes" id="UP000594260"/>
    </source>
</evidence>
<evidence type="ECO:0000259" key="11">
    <source>
        <dbReference type="Pfam" id="PF10744"/>
    </source>
</evidence>
<feature type="compositionally biased region" description="Basic and acidic residues" evidence="10">
    <location>
        <begin position="837"/>
        <end position="864"/>
    </location>
</feature>
<keyword evidence="5 9" id="KW-0010">Activator</keyword>
<feature type="compositionally biased region" description="Low complexity" evidence="10">
    <location>
        <begin position="786"/>
        <end position="795"/>
    </location>
</feature>
<evidence type="ECO:0000256" key="2">
    <source>
        <dbReference type="ARBA" id="ARBA00006210"/>
    </source>
</evidence>
<keyword evidence="4 9" id="KW-0805">Transcription regulation</keyword>
<comment type="function">
    <text evidence="9">Component of the Mediator complex, a coactivator involved in the regulated transcription of nearly all RNA polymerase II-dependent genes. Mediator functions as a bridge to convey information from gene-specific regulatory proteins to the basal RNA polymerase II transcription machinery. Mediator is recruited to promoters by direct interactions with regulatory proteins and serves as a scaffold for the assembly of a functional preinitiation complex with RNA polymerase II and the general transcription factors.</text>
</comment>
<dbReference type="GeneID" id="111255451"/>
<evidence type="ECO:0000256" key="8">
    <source>
        <dbReference type="ARBA" id="ARBA00031254"/>
    </source>
</evidence>
<keyword evidence="13" id="KW-1185">Reference proteome</keyword>
<feature type="compositionally biased region" description="Gly residues" evidence="10">
    <location>
        <begin position="970"/>
        <end position="993"/>
    </location>
</feature>
<organism evidence="12 13">
    <name type="scientific">Varroa destructor</name>
    <name type="common">Honeybee mite</name>
    <dbReference type="NCBI Taxonomy" id="109461"/>
    <lineage>
        <taxon>Eukaryota</taxon>
        <taxon>Metazoa</taxon>
        <taxon>Ecdysozoa</taxon>
        <taxon>Arthropoda</taxon>
        <taxon>Chelicerata</taxon>
        <taxon>Arachnida</taxon>
        <taxon>Acari</taxon>
        <taxon>Parasitiformes</taxon>
        <taxon>Mesostigmata</taxon>
        <taxon>Gamasina</taxon>
        <taxon>Dermanyssoidea</taxon>
        <taxon>Varroidae</taxon>
        <taxon>Varroa</taxon>
    </lineage>
</organism>
<dbReference type="Proteomes" id="UP000594260">
    <property type="component" value="Unplaced"/>
</dbReference>
<feature type="region of interest" description="Disordered" evidence="10">
    <location>
        <begin position="1119"/>
        <end position="1156"/>
    </location>
</feature>
<accession>A0A7M7L349</accession>
<feature type="compositionally biased region" description="Basic and acidic residues" evidence="10">
    <location>
        <begin position="810"/>
        <end position="828"/>
    </location>
</feature>
<feature type="compositionally biased region" description="Gly residues" evidence="10">
    <location>
        <begin position="1062"/>
        <end position="1071"/>
    </location>
</feature>
<feature type="compositionally biased region" description="Low complexity" evidence="10">
    <location>
        <begin position="1033"/>
        <end position="1049"/>
    </location>
</feature>
<evidence type="ECO:0000256" key="3">
    <source>
        <dbReference type="ARBA" id="ARBA00020612"/>
    </source>
</evidence>
<dbReference type="PANTHER" id="PTHR12881">
    <property type="entry name" value="MEDIATOR OF RNA POLYMERASE II TRANSCRIPTION SUBUNIT 1"/>
    <property type="match status" value="1"/>
</dbReference>
<dbReference type="InterPro" id="IPR051999">
    <property type="entry name" value="Mediator_complex_subunit_1"/>
</dbReference>
<dbReference type="InParanoid" id="A0A7M7L349"/>
<evidence type="ECO:0000256" key="4">
    <source>
        <dbReference type="ARBA" id="ARBA00023015"/>
    </source>
</evidence>
<evidence type="ECO:0000256" key="6">
    <source>
        <dbReference type="ARBA" id="ARBA00023163"/>
    </source>
</evidence>
<feature type="domain" description="Mediator complex subunit Med1" evidence="11">
    <location>
        <begin position="50"/>
        <end position="404"/>
    </location>
</feature>
<protein>
    <recommendedName>
        <fullName evidence="3 9">Mediator of RNA polymerase II transcription subunit 1</fullName>
    </recommendedName>
    <alternativeName>
        <fullName evidence="8 9">Mediator complex subunit 1</fullName>
    </alternativeName>
</protein>
<feature type="compositionally biased region" description="Low complexity" evidence="10">
    <location>
        <begin position="994"/>
        <end position="1024"/>
    </location>
</feature>
<feature type="compositionally biased region" description="Low complexity" evidence="10">
    <location>
        <begin position="748"/>
        <end position="777"/>
    </location>
</feature>
<keyword evidence="6 9" id="KW-0804">Transcription</keyword>
<evidence type="ECO:0000256" key="10">
    <source>
        <dbReference type="SAM" id="MobiDB-lite"/>
    </source>
</evidence>
<dbReference type="Pfam" id="PF10744">
    <property type="entry name" value="Med1"/>
    <property type="match status" value="1"/>
</dbReference>
<feature type="region of interest" description="Disordered" evidence="10">
    <location>
        <begin position="498"/>
        <end position="549"/>
    </location>
</feature>
<proteinExistence type="inferred from homology"/>
<evidence type="ECO:0000256" key="9">
    <source>
        <dbReference type="RuleBase" id="RU364059"/>
    </source>
</evidence>
<dbReference type="RefSeq" id="XP_022673157.1">
    <property type="nucleotide sequence ID" value="XM_022817422.1"/>
</dbReference>
<name>A0A7M7L349_VARDE</name>
<evidence type="ECO:0000313" key="12">
    <source>
        <dbReference type="EnsemblMetazoa" id="XP_022673157"/>
    </source>
</evidence>